<keyword evidence="2" id="KW-0472">Membrane</keyword>
<sequence length="69" mass="7309">MADNKTKSETEKWSTGARVGAAVGSAALVAALLYAGRRSLTQKKGKLEPLSPEPETDVPLDVQPKIDTD</sequence>
<feature type="region of interest" description="Disordered" evidence="1">
    <location>
        <begin position="41"/>
        <end position="69"/>
    </location>
</feature>
<keyword evidence="2" id="KW-1133">Transmembrane helix</keyword>
<gene>
    <name evidence="3" type="ORF">EUU23_13080</name>
</gene>
<keyword evidence="2" id="KW-0812">Transmembrane</keyword>
<organism evidence="3 4">
    <name type="scientific">Sphingorhabdus profundilacus</name>
    <dbReference type="NCBI Taxonomy" id="2509718"/>
    <lineage>
        <taxon>Bacteria</taxon>
        <taxon>Pseudomonadati</taxon>
        <taxon>Pseudomonadota</taxon>
        <taxon>Alphaproteobacteria</taxon>
        <taxon>Sphingomonadales</taxon>
        <taxon>Sphingomonadaceae</taxon>
        <taxon>Sphingorhabdus</taxon>
    </lineage>
</organism>
<dbReference type="GO" id="GO:0016853">
    <property type="term" value="F:isomerase activity"/>
    <property type="evidence" value="ECO:0007669"/>
    <property type="project" value="UniProtKB-KW"/>
</dbReference>
<dbReference type="EMBL" id="SDWJ01000002">
    <property type="protein sequence ID" value="MVZ98628.1"/>
    <property type="molecule type" value="Genomic_DNA"/>
</dbReference>
<feature type="transmembrane region" description="Helical" evidence="2">
    <location>
        <begin position="15"/>
        <end position="36"/>
    </location>
</feature>
<proteinExistence type="predicted"/>
<protein>
    <submittedName>
        <fullName evidence="3">Isopropylmalate isomerase</fullName>
    </submittedName>
</protein>
<keyword evidence="3" id="KW-0413">Isomerase</keyword>
<name>A0A6I4M7D3_9SPHN</name>
<keyword evidence="4" id="KW-1185">Reference proteome</keyword>
<reference evidence="3 4" key="1">
    <citation type="submission" date="2019-01" db="EMBL/GenBank/DDBJ databases">
        <title>Sphingorhabdus lacus sp.nov., isolated from an oligotrophic freshwater lake.</title>
        <authorList>
            <person name="Park M."/>
        </authorList>
    </citation>
    <scope>NUCLEOTIDE SEQUENCE [LARGE SCALE GENOMIC DNA]</scope>
    <source>
        <strain evidence="3 4">IMCC26285</strain>
    </source>
</reference>
<dbReference type="AlphaFoldDB" id="A0A6I4M7D3"/>
<accession>A0A6I4M7D3</accession>
<dbReference type="RefSeq" id="WP_179956551.1">
    <property type="nucleotide sequence ID" value="NZ_SDWJ01000002.1"/>
</dbReference>
<dbReference type="Proteomes" id="UP000471147">
    <property type="component" value="Unassembled WGS sequence"/>
</dbReference>
<comment type="caution">
    <text evidence="3">The sequence shown here is derived from an EMBL/GenBank/DDBJ whole genome shotgun (WGS) entry which is preliminary data.</text>
</comment>
<evidence type="ECO:0000313" key="4">
    <source>
        <dbReference type="Proteomes" id="UP000471147"/>
    </source>
</evidence>
<evidence type="ECO:0000256" key="2">
    <source>
        <dbReference type="SAM" id="Phobius"/>
    </source>
</evidence>
<evidence type="ECO:0000313" key="3">
    <source>
        <dbReference type="EMBL" id="MVZ98628.1"/>
    </source>
</evidence>
<evidence type="ECO:0000256" key="1">
    <source>
        <dbReference type="SAM" id="MobiDB-lite"/>
    </source>
</evidence>